<evidence type="ECO:0000313" key="4">
    <source>
        <dbReference type="Proteomes" id="UP000069272"/>
    </source>
</evidence>
<dbReference type="Pfam" id="PF16064">
    <property type="entry name" value="DUF4806"/>
    <property type="match status" value="1"/>
</dbReference>
<name>A0A8W7K7J9_ANOAL</name>
<evidence type="ECO:0000313" key="3">
    <source>
        <dbReference type="EnsemblMetazoa" id="AALB016146-PA"/>
    </source>
</evidence>
<evidence type="ECO:0000256" key="1">
    <source>
        <dbReference type="SAM" id="Coils"/>
    </source>
</evidence>
<dbReference type="AlphaFoldDB" id="A0A8W7K7J9"/>
<dbReference type="InterPro" id="IPR032071">
    <property type="entry name" value="DUF4806"/>
</dbReference>
<proteinExistence type="predicted"/>
<dbReference type="Proteomes" id="UP000069272">
    <property type="component" value="Chromosome 2L"/>
</dbReference>
<reference evidence="3" key="2">
    <citation type="submission" date="2022-08" db="UniProtKB">
        <authorList>
            <consortium name="EnsemblMetazoa"/>
        </authorList>
    </citation>
    <scope>IDENTIFICATION</scope>
    <source>
        <strain evidence="3">STECLA/ALBI9_A</strain>
    </source>
</reference>
<organism evidence="3 4">
    <name type="scientific">Anopheles albimanus</name>
    <name type="common">New world malaria mosquito</name>
    <dbReference type="NCBI Taxonomy" id="7167"/>
    <lineage>
        <taxon>Eukaryota</taxon>
        <taxon>Metazoa</taxon>
        <taxon>Ecdysozoa</taxon>
        <taxon>Arthropoda</taxon>
        <taxon>Hexapoda</taxon>
        <taxon>Insecta</taxon>
        <taxon>Pterygota</taxon>
        <taxon>Neoptera</taxon>
        <taxon>Endopterygota</taxon>
        <taxon>Diptera</taxon>
        <taxon>Nematocera</taxon>
        <taxon>Culicoidea</taxon>
        <taxon>Culicidae</taxon>
        <taxon>Anophelinae</taxon>
        <taxon>Anopheles</taxon>
    </lineage>
</organism>
<protein>
    <recommendedName>
        <fullName evidence="2">DUF4806 domain-containing protein</fullName>
    </recommendedName>
</protein>
<evidence type="ECO:0000259" key="2">
    <source>
        <dbReference type="Pfam" id="PF16064"/>
    </source>
</evidence>
<reference evidence="3 4" key="1">
    <citation type="journal article" date="2017" name="G3 (Bethesda)">
        <title>The Physical Genome Mapping of Anopheles albimanus Corrected Scaffold Misassemblies and Identified Interarm Rearrangements in Genus Anopheles.</title>
        <authorList>
            <person name="Artemov G.N."/>
            <person name="Peery A.N."/>
            <person name="Jiang X."/>
            <person name="Tu Z."/>
            <person name="Stegniy V.N."/>
            <person name="Sharakhova M.V."/>
            <person name="Sharakhov I.V."/>
        </authorList>
    </citation>
    <scope>NUCLEOTIDE SEQUENCE [LARGE SCALE GENOMIC DNA]</scope>
    <source>
        <strain evidence="3 4">ALBI9_A</strain>
    </source>
</reference>
<keyword evidence="1" id="KW-0175">Coiled coil</keyword>
<dbReference type="EnsemblMetazoa" id="AALB016146-RA">
    <property type="protein sequence ID" value="AALB016146-PA"/>
    <property type="gene ID" value="AALB016146"/>
</dbReference>
<feature type="domain" description="DUF4806" evidence="2">
    <location>
        <begin position="158"/>
        <end position="245"/>
    </location>
</feature>
<feature type="coiled-coil region" evidence="1">
    <location>
        <begin position="96"/>
        <end position="137"/>
    </location>
</feature>
<keyword evidence="4" id="KW-1185">Reference proteome</keyword>
<accession>A0A8W7K7J9</accession>
<sequence>WSRKECIVKQECPTYGAANTAMKTLMTRHLSPNSSRTTNHPLCNENGNRITQQSKISIGVSDVVASEPPAKQELPESKTSMLVSIKMMVETLMKRQALIEEQNARIVNQNANIEEQNARIKKQKSELLKKLESIQKRCKNRCSQYSDLVDKSMTCSSFDFDPVETIEQLLDLENKLNDETFRSKMVTWLKFNVVGTQSKKRMSSCLNLLVSRDVLAYCSWTGIVRNGVKQLAIKDMQHMLELFQEIGTTPWEKVNDRMVATFFKAKVKNAQQRVQSQNKCEKEENTINSRDFPQQPLDHADLTDHVYTESMDEESEMFMIPGSNES</sequence>